<gene>
    <name evidence="5" type="ORF">PlAlph_2650</name>
</gene>
<organism evidence="5">
    <name type="scientific">uncultured Alphaproteobacteria bacterium</name>
    <dbReference type="NCBI Taxonomy" id="91750"/>
    <lineage>
        <taxon>Bacteria</taxon>
        <taxon>Pseudomonadati</taxon>
        <taxon>Pseudomonadota</taxon>
        <taxon>Alphaproteobacteria</taxon>
        <taxon>environmental samples</taxon>
    </lineage>
</organism>
<dbReference type="GO" id="GO:0003677">
    <property type="term" value="F:DNA binding"/>
    <property type="evidence" value="ECO:0007669"/>
    <property type="project" value="UniProtKB-UniRule"/>
</dbReference>
<dbReference type="SUPFAM" id="SSF46689">
    <property type="entry name" value="Homeodomain-like"/>
    <property type="match status" value="1"/>
</dbReference>
<keyword evidence="3" id="KW-0812">Transmembrane</keyword>
<feature type="domain" description="HTH tetR-type" evidence="4">
    <location>
        <begin position="6"/>
        <end position="66"/>
    </location>
</feature>
<dbReference type="Pfam" id="PF00440">
    <property type="entry name" value="TetR_N"/>
    <property type="match status" value="1"/>
</dbReference>
<evidence type="ECO:0000259" key="4">
    <source>
        <dbReference type="PROSITE" id="PS50977"/>
    </source>
</evidence>
<keyword evidence="3" id="KW-1133">Transmembrane helix</keyword>
<dbReference type="InterPro" id="IPR009057">
    <property type="entry name" value="Homeodomain-like_sf"/>
</dbReference>
<dbReference type="InterPro" id="IPR001647">
    <property type="entry name" value="HTH_TetR"/>
</dbReference>
<evidence type="ECO:0000256" key="3">
    <source>
        <dbReference type="SAM" id="Phobius"/>
    </source>
</evidence>
<evidence type="ECO:0000256" key="1">
    <source>
        <dbReference type="ARBA" id="ARBA00023125"/>
    </source>
</evidence>
<reference evidence="5" key="1">
    <citation type="submission" date="2020-01" db="EMBL/GenBank/DDBJ databases">
        <title>Gastrointestinal microbiota of LL stock colony Peromyscus leucopus.</title>
        <authorList>
            <person name="Milovic A."/>
            <person name="Bassam K."/>
            <person name="Keay E."/>
            <person name="Barbour A.G."/>
        </authorList>
    </citation>
    <scope>NUCLEOTIDE SEQUENCE</scope>
    <source>
        <strain evidence="5">LL90</strain>
    </source>
</reference>
<evidence type="ECO:0000313" key="5">
    <source>
        <dbReference type="EMBL" id="QJR98260.1"/>
    </source>
</evidence>
<dbReference type="EMBL" id="MN990729">
    <property type="protein sequence ID" value="QJR98260.1"/>
    <property type="molecule type" value="Genomic_DNA"/>
</dbReference>
<feature type="transmembrane region" description="Helical" evidence="3">
    <location>
        <begin position="153"/>
        <end position="173"/>
    </location>
</feature>
<dbReference type="PROSITE" id="PS50977">
    <property type="entry name" value="HTH_TETR_2"/>
    <property type="match status" value="1"/>
</dbReference>
<dbReference type="Gene3D" id="1.10.357.10">
    <property type="entry name" value="Tetracycline Repressor, domain 2"/>
    <property type="match status" value="1"/>
</dbReference>
<proteinExistence type="predicted"/>
<evidence type="ECO:0000256" key="2">
    <source>
        <dbReference type="PROSITE-ProRule" id="PRU00335"/>
    </source>
</evidence>
<keyword evidence="3" id="KW-0472">Membrane</keyword>
<feature type="DNA-binding region" description="H-T-H motif" evidence="2">
    <location>
        <begin position="29"/>
        <end position="48"/>
    </location>
</feature>
<name>A0A6M4NNF0_9PROT</name>
<dbReference type="AlphaFoldDB" id="A0A6M4NNF0"/>
<keyword evidence="1 2" id="KW-0238">DNA-binding</keyword>
<accession>A0A6M4NNF0</accession>
<sequence>MQNIKDNIRQKLIAAGRKLIQEKGMEFLTARKLSEASGCSIGTIYNQFTSMDELAAEQNLQTLRELETVLNAVKRSTDNYDNLNRLVNVFSGFVCENRELWMLLYNFHLNRRDYMPEMRYKKQLVRMMNYGAEDFFLLFPALKGRRSRIMREVLMLGLFGISAMLATDMLNGLKTVNRENICRIFSNAFLAGITLLDRE</sequence>
<protein>
    <recommendedName>
        <fullName evidence="4">HTH tetR-type domain-containing protein</fullName>
    </recommendedName>
</protein>